<keyword evidence="2" id="KW-1185">Reference proteome</keyword>
<name>A0A016S261_9BILA</name>
<evidence type="ECO:0000313" key="1">
    <source>
        <dbReference type="EMBL" id="EYB84745.1"/>
    </source>
</evidence>
<sequence>MDEKDLQRLARWALLYEHNVMVPSEDKGKLEPQMQAWTDQPARFSIYLNVEKTRNPSPTNTSLVMSKSMALSRYV</sequence>
<comment type="caution">
    <text evidence="1">The sequence shown here is derived from an EMBL/GenBank/DDBJ whole genome shotgun (WGS) entry which is preliminary data.</text>
</comment>
<evidence type="ECO:0000313" key="2">
    <source>
        <dbReference type="Proteomes" id="UP000024635"/>
    </source>
</evidence>
<reference evidence="2" key="1">
    <citation type="journal article" date="2015" name="Nat. Genet.">
        <title>The genome and transcriptome of the zoonotic hookworm Ancylostoma ceylanicum identify infection-specific gene families.</title>
        <authorList>
            <person name="Schwarz E.M."/>
            <person name="Hu Y."/>
            <person name="Antoshechkin I."/>
            <person name="Miller M.M."/>
            <person name="Sternberg P.W."/>
            <person name="Aroian R.V."/>
        </authorList>
    </citation>
    <scope>NUCLEOTIDE SEQUENCE</scope>
    <source>
        <strain evidence="2">HY135</strain>
    </source>
</reference>
<protein>
    <submittedName>
        <fullName evidence="1">Uncharacterized protein</fullName>
    </submittedName>
</protein>
<dbReference type="AlphaFoldDB" id="A0A016S261"/>
<organism evidence="1 2">
    <name type="scientific">Ancylostoma ceylanicum</name>
    <dbReference type="NCBI Taxonomy" id="53326"/>
    <lineage>
        <taxon>Eukaryota</taxon>
        <taxon>Metazoa</taxon>
        <taxon>Ecdysozoa</taxon>
        <taxon>Nematoda</taxon>
        <taxon>Chromadorea</taxon>
        <taxon>Rhabditida</taxon>
        <taxon>Rhabditina</taxon>
        <taxon>Rhabditomorpha</taxon>
        <taxon>Strongyloidea</taxon>
        <taxon>Ancylostomatidae</taxon>
        <taxon>Ancylostomatinae</taxon>
        <taxon>Ancylostoma</taxon>
    </lineage>
</organism>
<dbReference type="Proteomes" id="UP000024635">
    <property type="component" value="Unassembled WGS sequence"/>
</dbReference>
<accession>A0A016S261</accession>
<proteinExistence type="predicted"/>
<gene>
    <name evidence="1" type="primary">Acey_s0311.g2156</name>
    <name evidence="1" type="ORF">Y032_0311g2156</name>
</gene>
<dbReference type="EMBL" id="JARK01001647">
    <property type="protein sequence ID" value="EYB84745.1"/>
    <property type="molecule type" value="Genomic_DNA"/>
</dbReference>